<dbReference type="InterPro" id="IPR007863">
    <property type="entry name" value="Peptidase_M16_C"/>
</dbReference>
<dbReference type="SUPFAM" id="SSF63411">
    <property type="entry name" value="LuxS/MPP-like metallohydrolase"/>
    <property type="match status" value="2"/>
</dbReference>
<dbReference type="OrthoDB" id="7015349at2"/>
<evidence type="ECO:0000313" key="3">
    <source>
        <dbReference type="EMBL" id="VVN96461.1"/>
    </source>
</evidence>
<dbReference type="EMBL" id="CABVHQ010000018">
    <property type="protein sequence ID" value="VVN96461.1"/>
    <property type="molecule type" value="Genomic_DNA"/>
</dbReference>
<feature type="domain" description="Peptidase M16 C-terminal" evidence="2">
    <location>
        <begin position="226"/>
        <end position="404"/>
    </location>
</feature>
<gene>
    <name evidence="3" type="ORF">PS691_02280</name>
</gene>
<dbReference type="Gene3D" id="3.30.830.10">
    <property type="entry name" value="Metalloenzyme, LuxS/M16 peptidase-like"/>
    <property type="match status" value="2"/>
</dbReference>
<evidence type="ECO:0000313" key="4">
    <source>
        <dbReference type="Proteomes" id="UP000337909"/>
    </source>
</evidence>
<dbReference type="Proteomes" id="UP000337909">
    <property type="component" value="Unassembled WGS sequence"/>
</dbReference>
<protein>
    <recommendedName>
        <fullName evidence="5">Peptidase M16</fullName>
    </recommendedName>
</protein>
<evidence type="ECO:0008006" key="5">
    <source>
        <dbReference type="Google" id="ProtNLM"/>
    </source>
</evidence>
<dbReference type="PANTHER" id="PTHR11851:SF224">
    <property type="entry name" value="PROCESSING PROTEASE"/>
    <property type="match status" value="1"/>
</dbReference>
<organism evidence="3 4">
    <name type="scientific">Pseudomonas fluorescens</name>
    <dbReference type="NCBI Taxonomy" id="294"/>
    <lineage>
        <taxon>Bacteria</taxon>
        <taxon>Pseudomonadati</taxon>
        <taxon>Pseudomonadota</taxon>
        <taxon>Gammaproteobacteria</taxon>
        <taxon>Pseudomonadales</taxon>
        <taxon>Pseudomonadaceae</taxon>
        <taxon>Pseudomonas</taxon>
    </lineage>
</organism>
<proteinExistence type="predicted"/>
<name>A0A5E7CLX9_PSEFL</name>
<dbReference type="InterPro" id="IPR011249">
    <property type="entry name" value="Metalloenz_LuxS/M16"/>
</dbReference>
<accession>A0A5E7CLX9</accession>
<dbReference type="RefSeq" id="WP_150642292.1">
    <property type="nucleotide sequence ID" value="NZ_CABVHQ010000018.1"/>
</dbReference>
<reference evidence="3 4" key="1">
    <citation type="submission" date="2019-09" db="EMBL/GenBank/DDBJ databases">
        <authorList>
            <person name="Chandra G."/>
            <person name="Truman W A."/>
        </authorList>
    </citation>
    <scope>NUCLEOTIDE SEQUENCE [LARGE SCALE GENOMIC DNA]</scope>
    <source>
        <strain evidence="3">PS691</strain>
    </source>
</reference>
<evidence type="ECO:0000259" key="1">
    <source>
        <dbReference type="Pfam" id="PF00675"/>
    </source>
</evidence>
<dbReference type="Pfam" id="PF00675">
    <property type="entry name" value="Peptidase_M16"/>
    <property type="match status" value="1"/>
</dbReference>
<dbReference type="InterPro" id="IPR011765">
    <property type="entry name" value="Pept_M16_N"/>
</dbReference>
<sequence length="497" mass="54193">MDKFRHPYGATITLWLVLFTVLLTRQVLAAAQTQSSPPRTVAPLQSLAELDDRAIRQRPLQIKGWKTLTGSKVLFIQTSELPMFDLHVNFAAGSAQDQQHPGLAAMTLSLLNEGVEGKDLAVILETFDSLGAKLGTGIDRDRTQLSLRSLNATDKREPALQLFAQMLGKPLLAEDAMTRVKAELLGILEQQGQATSAQVSQTMYETLFAGHAYAQPVHGTTSSLASITREQLQAFHNKFYAAGNVLITLVGDLSLEEAQSISLQIAKALPQGPAVEPVAEVARQENPPGLQHIERPLSQTHLMLTQLGVTRQHPDYVALQVASMIFGGGGSNSRLMNELREQRGLTYGVAMGNIAWQGRGPFNIYVQTRPEFGTGTLKLIQDMFRDYLATGPTGQELDDVKRILAGSSPLDSASNAQILSRLVDISLNNLPLDLDFSVQQAQQLTIEDIRTALNKHFGADQWTVVTLGPTVEQQALPDPVKPAEQSMCRVTSEFVAS</sequence>
<dbReference type="PANTHER" id="PTHR11851">
    <property type="entry name" value="METALLOPROTEASE"/>
    <property type="match status" value="1"/>
</dbReference>
<evidence type="ECO:0000259" key="2">
    <source>
        <dbReference type="Pfam" id="PF05193"/>
    </source>
</evidence>
<dbReference type="Pfam" id="PF05193">
    <property type="entry name" value="Peptidase_M16_C"/>
    <property type="match status" value="1"/>
</dbReference>
<dbReference type="InterPro" id="IPR050361">
    <property type="entry name" value="MPP/UQCRC_Complex"/>
</dbReference>
<dbReference type="GO" id="GO:0046872">
    <property type="term" value="F:metal ion binding"/>
    <property type="evidence" value="ECO:0007669"/>
    <property type="project" value="InterPro"/>
</dbReference>
<dbReference type="AlphaFoldDB" id="A0A5E7CLX9"/>
<feature type="domain" description="Peptidase M16 N-terminal" evidence="1">
    <location>
        <begin position="85"/>
        <end position="220"/>
    </location>
</feature>